<dbReference type="AlphaFoldDB" id="A0A1Y2EEI8"/>
<evidence type="ECO:0000256" key="1">
    <source>
        <dbReference type="SAM" id="SignalP"/>
    </source>
</evidence>
<name>A0A1Y2EEI8_9PEZI</name>
<feature type="chain" id="PRO_5013186447" evidence="1">
    <location>
        <begin position="23"/>
        <end position="115"/>
    </location>
</feature>
<dbReference type="Proteomes" id="UP000193689">
    <property type="component" value="Unassembled WGS sequence"/>
</dbReference>
<dbReference type="RefSeq" id="XP_040719636.1">
    <property type="nucleotide sequence ID" value="XM_040859346.1"/>
</dbReference>
<gene>
    <name evidence="2" type="ORF">BCR38DRAFT_419822</name>
</gene>
<reference evidence="2 3" key="1">
    <citation type="submission" date="2016-07" db="EMBL/GenBank/DDBJ databases">
        <title>Pervasive Adenine N6-methylation of Active Genes in Fungi.</title>
        <authorList>
            <consortium name="DOE Joint Genome Institute"/>
            <person name="Mondo S.J."/>
            <person name="Dannebaum R.O."/>
            <person name="Kuo R.C."/>
            <person name="Labutti K."/>
            <person name="Haridas S."/>
            <person name="Kuo A."/>
            <person name="Salamov A."/>
            <person name="Ahrendt S.R."/>
            <person name="Lipzen A."/>
            <person name="Sullivan W."/>
            <person name="Andreopoulos W.B."/>
            <person name="Clum A."/>
            <person name="Lindquist E."/>
            <person name="Daum C."/>
            <person name="Ramamoorthy G.K."/>
            <person name="Gryganskyi A."/>
            <person name="Culley D."/>
            <person name="Magnuson J.K."/>
            <person name="James T.Y."/>
            <person name="O'Malley M.A."/>
            <person name="Stajich J.E."/>
            <person name="Spatafora J.W."/>
            <person name="Visel A."/>
            <person name="Grigoriev I.V."/>
        </authorList>
    </citation>
    <scope>NUCLEOTIDE SEQUENCE [LARGE SCALE GENOMIC DNA]</scope>
    <source>
        <strain evidence="2 3">CBS 129021</strain>
    </source>
</reference>
<keyword evidence="1" id="KW-0732">Signal</keyword>
<evidence type="ECO:0000313" key="3">
    <source>
        <dbReference type="Proteomes" id="UP000193689"/>
    </source>
</evidence>
<dbReference type="InParanoid" id="A0A1Y2EEI8"/>
<evidence type="ECO:0000313" key="2">
    <source>
        <dbReference type="EMBL" id="ORY69686.1"/>
    </source>
</evidence>
<organism evidence="2 3">
    <name type="scientific">Pseudomassariella vexata</name>
    <dbReference type="NCBI Taxonomy" id="1141098"/>
    <lineage>
        <taxon>Eukaryota</taxon>
        <taxon>Fungi</taxon>
        <taxon>Dikarya</taxon>
        <taxon>Ascomycota</taxon>
        <taxon>Pezizomycotina</taxon>
        <taxon>Sordariomycetes</taxon>
        <taxon>Xylariomycetidae</taxon>
        <taxon>Amphisphaeriales</taxon>
        <taxon>Pseudomassariaceae</taxon>
        <taxon>Pseudomassariella</taxon>
    </lineage>
</organism>
<feature type="signal peptide" evidence="1">
    <location>
        <begin position="1"/>
        <end position="22"/>
    </location>
</feature>
<dbReference type="EMBL" id="MCFJ01000002">
    <property type="protein sequence ID" value="ORY69686.1"/>
    <property type="molecule type" value="Genomic_DNA"/>
</dbReference>
<dbReference type="GeneID" id="63775558"/>
<proteinExistence type="predicted"/>
<accession>A0A1Y2EEI8</accession>
<keyword evidence="3" id="KW-1185">Reference proteome</keyword>
<protein>
    <submittedName>
        <fullName evidence="2">Uncharacterized protein</fullName>
    </submittedName>
</protein>
<sequence>MRLGNKLLGSVAFLHLGHVGFGKDRCSIAWVKCIKLAPMCSGTSFNRDPLTSPTWVEHESYANDVFAVFTRGSFGLDAYDSDVSSCRSGLSMLVRPAVGNVDGQSFIPHKSHEQW</sequence>
<comment type="caution">
    <text evidence="2">The sequence shown here is derived from an EMBL/GenBank/DDBJ whole genome shotgun (WGS) entry which is preliminary data.</text>
</comment>